<evidence type="ECO:0000313" key="2">
    <source>
        <dbReference type="Proteomes" id="UP000075288"/>
    </source>
</evidence>
<dbReference type="Proteomes" id="UP000075288">
    <property type="component" value="Unassembled WGS sequence"/>
</dbReference>
<dbReference type="EMBL" id="LQYG01000081">
    <property type="protein sequence ID" value="KYC60922.1"/>
    <property type="molecule type" value="Genomic_DNA"/>
</dbReference>
<dbReference type="AlphaFoldDB" id="A0A150JUL2"/>
<comment type="caution">
    <text evidence="1">The sequence shown here is derived from an EMBL/GenBank/DDBJ whole genome shotgun (WGS) entry which is preliminary data.</text>
</comment>
<protein>
    <submittedName>
        <fullName evidence="1">Uncharacterized protein</fullName>
    </submittedName>
</protein>
<reference evidence="1 2" key="1">
    <citation type="submission" date="2016-01" db="EMBL/GenBank/DDBJ databases">
        <title>Genome Sequences of Twelve Sporeforming Bacillus Species Isolated from Foods.</title>
        <authorList>
            <person name="Berendsen E.M."/>
            <person name="Wells-Bennik M.H."/>
            <person name="Krawcyk A.O."/>
            <person name="De Jong A."/>
            <person name="Holsappel S."/>
            <person name="Eijlander R.T."/>
            <person name="Kuipers O.P."/>
        </authorList>
    </citation>
    <scope>NUCLEOTIDE SEQUENCE [LARGE SCALE GENOMIC DNA]</scope>
    <source>
        <strain evidence="1 2">B4098</strain>
    </source>
</reference>
<name>A0A150JUL2_HEYCO</name>
<organism evidence="1 2">
    <name type="scientific">Heyndrickxia coagulans</name>
    <name type="common">Weizmannia coagulans</name>
    <dbReference type="NCBI Taxonomy" id="1398"/>
    <lineage>
        <taxon>Bacteria</taxon>
        <taxon>Bacillati</taxon>
        <taxon>Bacillota</taxon>
        <taxon>Bacilli</taxon>
        <taxon>Bacillales</taxon>
        <taxon>Bacillaceae</taxon>
        <taxon>Heyndrickxia</taxon>
    </lineage>
</organism>
<sequence>MGPFFERSQRKFCTVSAAFFEKKLAGMENLFAGILRTGLPFI</sequence>
<evidence type="ECO:0000313" key="1">
    <source>
        <dbReference type="EMBL" id="KYC60922.1"/>
    </source>
</evidence>
<gene>
    <name evidence="1" type="ORF">B4098_0322</name>
</gene>
<dbReference type="PATRIC" id="fig|1398.26.peg.540"/>
<proteinExistence type="predicted"/>
<accession>A0A150JUL2</accession>